<evidence type="ECO:0000313" key="14">
    <source>
        <dbReference type="EMBL" id="SEL64377.1"/>
    </source>
</evidence>
<evidence type="ECO:0000256" key="4">
    <source>
        <dbReference type="ARBA" id="ARBA00022475"/>
    </source>
</evidence>
<dbReference type="InterPro" id="IPR050448">
    <property type="entry name" value="OpgB/LTA_synthase_biosynth"/>
</dbReference>
<evidence type="ECO:0000313" key="16">
    <source>
        <dbReference type="Proteomes" id="UP000321425"/>
    </source>
</evidence>
<evidence type="ECO:0000313" key="15">
    <source>
        <dbReference type="Proteomes" id="UP000198548"/>
    </source>
</evidence>
<accession>A0A1H7RYD2</accession>
<dbReference type="InterPro" id="IPR012160">
    <property type="entry name" value="LtaS-like"/>
</dbReference>
<feature type="transmembrane region" description="Helical" evidence="11">
    <location>
        <begin position="12"/>
        <end position="32"/>
    </location>
</feature>
<dbReference type="InterPro" id="IPR017850">
    <property type="entry name" value="Alkaline_phosphatase_core_sf"/>
</dbReference>
<evidence type="ECO:0000256" key="3">
    <source>
        <dbReference type="ARBA" id="ARBA00009983"/>
    </source>
</evidence>
<feature type="transmembrane region" description="Helical" evidence="11">
    <location>
        <begin position="125"/>
        <end position="142"/>
    </location>
</feature>
<evidence type="ECO:0000256" key="6">
    <source>
        <dbReference type="ARBA" id="ARBA00022989"/>
    </source>
</evidence>
<dbReference type="STRING" id="426703.SAMN04488100_10613"/>
<feature type="binding site" evidence="10">
    <location>
        <position position="486"/>
    </location>
    <ligand>
        <name>Mn(2+)</name>
        <dbReference type="ChEBI" id="CHEBI:29035"/>
    </ligand>
</feature>
<dbReference type="Pfam" id="PF00884">
    <property type="entry name" value="Sulfatase"/>
    <property type="match status" value="1"/>
</dbReference>
<dbReference type="PIRSF" id="PIRSF005091">
    <property type="entry name" value="Mmb_sulf_HI1246"/>
    <property type="match status" value="1"/>
</dbReference>
<dbReference type="OrthoDB" id="5901192at2"/>
<dbReference type="EMBL" id="BJUX01000002">
    <property type="protein sequence ID" value="GEK88302.1"/>
    <property type="molecule type" value="Genomic_DNA"/>
</dbReference>
<evidence type="ECO:0000256" key="5">
    <source>
        <dbReference type="ARBA" id="ARBA00022692"/>
    </source>
</evidence>
<keyword evidence="6 11" id="KW-1133">Transmembrane helix</keyword>
<keyword evidence="5 11" id="KW-0812">Transmembrane</keyword>
<evidence type="ECO:0000259" key="12">
    <source>
        <dbReference type="Pfam" id="PF00884"/>
    </source>
</evidence>
<gene>
    <name evidence="13" type="primary">mdoB</name>
    <name evidence="13" type="ORF">APU01nite_03410</name>
    <name evidence="14" type="ORF">SAMN04488100_10613</name>
</gene>
<dbReference type="PANTHER" id="PTHR47371:SF3">
    <property type="entry name" value="PHOSPHOGLYCEROL TRANSFERASE I"/>
    <property type="match status" value="1"/>
</dbReference>
<protein>
    <submittedName>
        <fullName evidence="13">Alkaline phosphatase</fullName>
    </submittedName>
    <submittedName>
        <fullName evidence="14">Lipoteichoic acid synthase</fullName>
    </submittedName>
</protein>
<comment type="subcellular location">
    <subcellularLocation>
        <location evidence="1">Cell membrane</location>
        <topology evidence="1">Multi-pass membrane protein</topology>
    </subcellularLocation>
</comment>
<feature type="binding site" evidence="10">
    <location>
        <position position="261"/>
    </location>
    <ligand>
        <name>Mn(2+)</name>
        <dbReference type="ChEBI" id="CHEBI:29035"/>
    </ligand>
</feature>
<keyword evidence="4" id="KW-1003">Cell membrane</keyword>
<keyword evidence="9" id="KW-0464">Manganese</keyword>
<dbReference type="CDD" id="cd16015">
    <property type="entry name" value="LTA_synthase"/>
    <property type="match status" value="1"/>
</dbReference>
<comment type="pathway">
    <text evidence="2">Cell wall biogenesis; lipoteichoic acid biosynthesis.</text>
</comment>
<feature type="transmembrane region" description="Helical" evidence="11">
    <location>
        <begin position="72"/>
        <end position="93"/>
    </location>
</feature>
<feature type="binding site" evidence="10">
    <location>
        <position position="487"/>
    </location>
    <ligand>
        <name>Mn(2+)</name>
        <dbReference type="ChEBI" id="CHEBI:29035"/>
    </ligand>
</feature>
<keyword evidence="16" id="KW-1185">Reference proteome</keyword>
<dbReference type="EMBL" id="FOBL01000006">
    <property type="protein sequence ID" value="SEL64377.1"/>
    <property type="molecule type" value="Genomic_DNA"/>
</dbReference>
<dbReference type="InterPro" id="IPR000917">
    <property type="entry name" value="Sulfatase_N"/>
</dbReference>
<organism evidence="14 15">
    <name type="scientific">Alkalibacterium putridalgicola</name>
    <dbReference type="NCBI Taxonomy" id="426703"/>
    <lineage>
        <taxon>Bacteria</taxon>
        <taxon>Bacillati</taxon>
        <taxon>Bacillota</taxon>
        <taxon>Bacilli</taxon>
        <taxon>Lactobacillales</taxon>
        <taxon>Carnobacteriaceae</taxon>
        <taxon>Alkalibacterium</taxon>
    </lineage>
</organism>
<evidence type="ECO:0000256" key="8">
    <source>
        <dbReference type="PIRSR" id="PIRSR005091-1"/>
    </source>
</evidence>
<reference evidence="14 15" key="1">
    <citation type="submission" date="2016-10" db="EMBL/GenBank/DDBJ databases">
        <authorList>
            <person name="de Groot N.N."/>
        </authorList>
    </citation>
    <scope>NUCLEOTIDE SEQUENCE [LARGE SCALE GENOMIC DNA]</scope>
    <source>
        <strain evidence="14 15">DSM 19182</strain>
    </source>
</reference>
<feature type="transmembrane region" description="Helical" evidence="11">
    <location>
        <begin position="162"/>
        <end position="179"/>
    </location>
</feature>
<dbReference type="Gene3D" id="3.30.1120.170">
    <property type="match status" value="1"/>
</dbReference>
<keyword evidence="9" id="KW-0479">Metal-binding</keyword>
<dbReference type="Proteomes" id="UP000321425">
    <property type="component" value="Unassembled WGS sequence"/>
</dbReference>
<evidence type="ECO:0000256" key="1">
    <source>
        <dbReference type="ARBA" id="ARBA00004651"/>
    </source>
</evidence>
<feature type="domain" description="Sulfatase N-terminal" evidence="12">
    <location>
        <begin position="253"/>
        <end position="554"/>
    </location>
</feature>
<feature type="binding site" evidence="9">
    <location>
        <position position="427"/>
    </location>
    <ligand>
        <name>substrate</name>
    </ligand>
</feature>
<evidence type="ECO:0000256" key="11">
    <source>
        <dbReference type="SAM" id="Phobius"/>
    </source>
</evidence>
<name>A0A1H7RYD2_9LACT</name>
<feature type="transmembrane region" description="Helical" evidence="11">
    <location>
        <begin position="44"/>
        <end position="65"/>
    </location>
</feature>
<keyword evidence="7 11" id="KW-0472">Membrane</keyword>
<evidence type="ECO:0000256" key="9">
    <source>
        <dbReference type="PIRSR" id="PIRSR005091-2"/>
    </source>
</evidence>
<dbReference type="GO" id="GO:0046872">
    <property type="term" value="F:metal ion binding"/>
    <property type="evidence" value="ECO:0007669"/>
    <property type="project" value="UniProtKB-KW"/>
</dbReference>
<evidence type="ECO:0000256" key="2">
    <source>
        <dbReference type="ARBA" id="ARBA00004936"/>
    </source>
</evidence>
<evidence type="ECO:0000313" key="13">
    <source>
        <dbReference type="EMBL" id="GEK88302.1"/>
    </source>
</evidence>
<reference evidence="13 16" key="2">
    <citation type="submission" date="2019-07" db="EMBL/GenBank/DDBJ databases">
        <title>Whole genome shotgun sequence of Alkalibacterium putridalgicola NBRC 103243.</title>
        <authorList>
            <person name="Hosoyama A."/>
            <person name="Uohara A."/>
            <person name="Ohji S."/>
            <person name="Ichikawa N."/>
        </authorList>
    </citation>
    <scope>NUCLEOTIDE SEQUENCE [LARGE SCALE GENOMIC DNA]</scope>
    <source>
        <strain evidence="13 16">NBRC 103243</strain>
    </source>
</reference>
<dbReference type="AlphaFoldDB" id="A0A1H7RYD2"/>
<dbReference type="Gene3D" id="3.40.720.10">
    <property type="entry name" value="Alkaline Phosphatase, subunit A"/>
    <property type="match status" value="1"/>
</dbReference>
<proteinExistence type="inferred from homology"/>
<dbReference type="GO" id="GO:0005886">
    <property type="term" value="C:plasma membrane"/>
    <property type="evidence" value="ECO:0007669"/>
    <property type="project" value="UniProtKB-SubCell"/>
</dbReference>
<dbReference type="PANTHER" id="PTHR47371">
    <property type="entry name" value="LIPOTEICHOIC ACID SYNTHASE"/>
    <property type="match status" value="1"/>
</dbReference>
<comment type="similarity">
    <text evidence="3">Belongs to the LTA synthase family.</text>
</comment>
<sequence length="717" mass="82515">MFKIKQLINKRNALFGLVSVLFWIKTYLAYWIEFDLGVTGIIQHFLLFINPLAITLVLFSLSLYFKKPKTSCFVLFGLLLAATLLLYTNILYYREFSDFLTTNILVGSNNVSTGLVASTFAMMRPWDLIYWFDIALLIFIYLRRRDLFANYYRKPAKKRDIFAVTALGLSLFVGNLTLAEIDRPQLLTRTFDRNYIVKYLGLNFFAGYDLFQTAQNSQIRASADETQLNDIIDFSRENYREPDEEYFGAAEGRNVIVIALESVQQFLIDSELEDENGVKHEVMPFVNSLYHSNDSYSFNNFFHQTGQGKSSDAEVLGETSLYGLPEGSAFQTLGSTNTFHAAPAILGEKAGYTSAAFHGNVGSFWNRTDTYRNFGYDYFFDSAFYNVSGDRSLEYGLKDKLFFKDSVKYIEQLPQPFYTKFVTVTNHFPYPLDEKNQGFPEAQTSDETINQYFATANYLDQAVEEFFNYLKASGLYEDSIIMLYGDHYGISNMRNPRLAELVGKEREEWNDFDDAQMQRVPLIMHVPGVDNGEVFETYSGQVDMLPTLMHLLGIETDEFLFMGQDLLSGEHDNTVPLRNGRVMTEDYAFLGQSIYDQEGNDITEEFTEDELKDLYKTRDDAREELTHSDNVMAMDLLRFYSPSSIQGFEPNDYIYTDQLDYLESRSENSSSLLSEREGHSSELLYESDAPELIDEMNFSDFIQTLDPDIKPNIEKLN</sequence>
<dbReference type="Proteomes" id="UP000198548">
    <property type="component" value="Unassembled WGS sequence"/>
</dbReference>
<evidence type="ECO:0000256" key="7">
    <source>
        <dbReference type="ARBA" id="ARBA00023136"/>
    </source>
</evidence>
<feature type="active site" evidence="8">
    <location>
        <position position="310"/>
    </location>
</feature>
<dbReference type="SUPFAM" id="SSF53649">
    <property type="entry name" value="Alkaline phosphatase-like"/>
    <property type="match status" value="1"/>
</dbReference>
<dbReference type="RefSeq" id="WP_091487109.1">
    <property type="nucleotide sequence ID" value="NZ_BJUX01000002.1"/>
</dbReference>
<evidence type="ECO:0000256" key="10">
    <source>
        <dbReference type="PIRSR" id="PIRSR005091-3"/>
    </source>
</evidence>